<sequence>MRCVNKAPNFALPYGNNSMQTVNYEVEMKPKRRLIYKDGRM</sequence>
<accession>A0A0V0YXD7</accession>
<evidence type="ECO:0000313" key="2">
    <source>
        <dbReference type="Proteomes" id="UP000054783"/>
    </source>
</evidence>
<dbReference type="EMBL" id="JYDQ01001590">
    <property type="protein sequence ID" value="KRY04967.1"/>
    <property type="molecule type" value="Genomic_DNA"/>
</dbReference>
<reference evidence="1 2" key="1">
    <citation type="submission" date="2015-01" db="EMBL/GenBank/DDBJ databases">
        <title>Evolution of Trichinella species and genotypes.</title>
        <authorList>
            <person name="Korhonen P.K."/>
            <person name="Edoardo P."/>
            <person name="Giuseppe L.R."/>
            <person name="Gasser R.B."/>
        </authorList>
    </citation>
    <scope>NUCLEOTIDE SEQUENCE [LARGE SCALE GENOMIC DNA]</scope>
    <source>
        <strain evidence="1">ISS2496</strain>
    </source>
</reference>
<organism evidence="1 2">
    <name type="scientific">Trichinella patagoniensis</name>
    <dbReference type="NCBI Taxonomy" id="990121"/>
    <lineage>
        <taxon>Eukaryota</taxon>
        <taxon>Metazoa</taxon>
        <taxon>Ecdysozoa</taxon>
        <taxon>Nematoda</taxon>
        <taxon>Enoplea</taxon>
        <taxon>Dorylaimia</taxon>
        <taxon>Trichinellida</taxon>
        <taxon>Trichinellidae</taxon>
        <taxon>Trichinella</taxon>
    </lineage>
</organism>
<proteinExistence type="predicted"/>
<dbReference type="AlphaFoldDB" id="A0A0V0YXD7"/>
<keyword evidence="2" id="KW-1185">Reference proteome</keyword>
<protein>
    <submittedName>
        <fullName evidence="1">Uncharacterized protein</fullName>
    </submittedName>
</protein>
<name>A0A0V0YXD7_9BILA</name>
<comment type="caution">
    <text evidence="1">The sequence shown here is derived from an EMBL/GenBank/DDBJ whole genome shotgun (WGS) entry which is preliminary data.</text>
</comment>
<evidence type="ECO:0000313" key="1">
    <source>
        <dbReference type="EMBL" id="KRY04967.1"/>
    </source>
</evidence>
<gene>
    <name evidence="1" type="ORF">T12_6286</name>
</gene>
<dbReference type="Proteomes" id="UP000054783">
    <property type="component" value="Unassembled WGS sequence"/>
</dbReference>